<reference evidence="3 4" key="1">
    <citation type="submission" date="2024-08" db="EMBL/GenBank/DDBJ databases">
        <title>Gnathostoma spinigerum genome.</title>
        <authorList>
            <person name="Gonzalez-Bertolin B."/>
            <person name="Monzon S."/>
            <person name="Zaballos A."/>
            <person name="Jimenez P."/>
            <person name="Dekumyoy P."/>
            <person name="Varona S."/>
            <person name="Cuesta I."/>
            <person name="Sumanam S."/>
            <person name="Adisakwattana P."/>
            <person name="Gasser R.B."/>
            <person name="Hernandez-Gonzalez A."/>
            <person name="Young N.D."/>
            <person name="Perteguer M.J."/>
        </authorList>
    </citation>
    <scope>NUCLEOTIDE SEQUENCE [LARGE SCALE GENOMIC DNA]</scope>
    <source>
        <strain evidence="3">AL3</strain>
        <tissue evidence="3">Liver</tissue>
    </source>
</reference>
<dbReference type="InterPro" id="IPR001791">
    <property type="entry name" value="Laminin_G"/>
</dbReference>
<sequence>MTFEPLKVVGSEETIRISVQFRPAIENGLIFGLMTNKDPEKYRITVSLTDGKLTFELVYVKIRRDLKHVLKTDVCDGRWHNITLHISPQIVFLELDSVKERLPTKASSVEAIDLFRSLPINVGGVSARTAEKISATSLVGCYRNLRLANTKVSLSRAKRINKVVPNMCPFMN</sequence>
<gene>
    <name evidence="3" type="ORF">AB6A40_009631</name>
</gene>
<organism evidence="3 4">
    <name type="scientific">Gnathostoma spinigerum</name>
    <dbReference type="NCBI Taxonomy" id="75299"/>
    <lineage>
        <taxon>Eukaryota</taxon>
        <taxon>Metazoa</taxon>
        <taxon>Ecdysozoa</taxon>
        <taxon>Nematoda</taxon>
        <taxon>Chromadorea</taxon>
        <taxon>Rhabditida</taxon>
        <taxon>Spirurina</taxon>
        <taxon>Gnathostomatomorpha</taxon>
        <taxon>Gnathostomatoidea</taxon>
        <taxon>Gnathostomatidae</taxon>
        <taxon>Gnathostoma</taxon>
    </lineage>
</organism>
<evidence type="ECO:0000313" key="3">
    <source>
        <dbReference type="EMBL" id="MFH4982922.1"/>
    </source>
</evidence>
<dbReference type="Gene3D" id="2.60.120.200">
    <property type="match status" value="1"/>
</dbReference>
<accession>A0ABD6F105</accession>
<dbReference type="SMART" id="SM00282">
    <property type="entry name" value="LamG"/>
    <property type="match status" value="1"/>
</dbReference>
<dbReference type="CDD" id="cd00110">
    <property type="entry name" value="LamG"/>
    <property type="match status" value="1"/>
</dbReference>
<proteinExistence type="predicted"/>
<dbReference type="PANTHER" id="PTHR15036">
    <property type="entry name" value="PIKACHURIN-LIKE PROTEIN"/>
    <property type="match status" value="1"/>
</dbReference>
<dbReference type="InterPro" id="IPR013320">
    <property type="entry name" value="ConA-like_dom_sf"/>
</dbReference>
<name>A0ABD6F105_9BILA</name>
<evidence type="ECO:0000256" key="1">
    <source>
        <dbReference type="PROSITE-ProRule" id="PRU00122"/>
    </source>
</evidence>
<dbReference type="EMBL" id="JBGFUD010010481">
    <property type="protein sequence ID" value="MFH4982922.1"/>
    <property type="molecule type" value="Genomic_DNA"/>
</dbReference>
<dbReference type="PROSITE" id="PS50025">
    <property type="entry name" value="LAM_G_DOMAIN"/>
    <property type="match status" value="1"/>
</dbReference>
<dbReference type="Pfam" id="PF02210">
    <property type="entry name" value="Laminin_G_2"/>
    <property type="match status" value="1"/>
</dbReference>
<dbReference type="Proteomes" id="UP001608902">
    <property type="component" value="Unassembled WGS sequence"/>
</dbReference>
<dbReference type="AlphaFoldDB" id="A0ABD6F105"/>
<evidence type="ECO:0000313" key="4">
    <source>
        <dbReference type="Proteomes" id="UP001608902"/>
    </source>
</evidence>
<comment type="caution">
    <text evidence="3">The sequence shown here is derived from an EMBL/GenBank/DDBJ whole genome shotgun (WGS) entry which is preliminary data.</text>
</comment>
<dbReference type="SUPFAM" id="SSF49899">
    <property type="entry name" value="Concanavalin A-like lectins/glucanases"/>
    <property type="match status" value="1"/>
</dbReference>
<feature type="domain" description="Laminin G" evidence="2">
    <location>
        <begin position="1"/>
        <end position="168"/>
    </location>
</feature>
<keyword evidence="1" id="KW-1015">Disulfide bond</keyword>
<dbReference type="GO" id="GO:0016020">
    <property type="term" value="C:membrane"/>
    <property type="evidence" value="ECO:0007669"/>
    <property type="project" value="UniProtKB-SubCell"/>
</dbReference>
<dbReference type="InterPro" id="IPR050372">
    <property type="entry name" value="Neurexin-related_CASP"/>
</dbReference>
<feature type="disulfide bond" evidence="1">
    <location>
        <begin position="141"/>
        <end position="168"/>
    </location>
</feature>
<evidence type="ECO:0000259" key="2">
    <source>
        <dbReference type="PROSITE" id="PS50025"/>
    </source>
</evidence>
<protein>
    <recommendedName>
        <fullName evidence="2">Laminin G domain-containing protein</fullName>
    </recommendedName>
</protein>
<keyword evidence="4" id="KW-1185">Reference proteome</keyword>
<dbReference type="PANTHER" id="PTHR15036:SF85">
    <property type="entry name" value="SP2353, ISOFORM A"/>
    <property type="match status" value="1"/>
</dbReference>